<gene>
    <name evidence="2" type="ORF">CCALI_01967</name>
</gene>
<dbReference type="RefSeq" id="WP_016483299.1">
    <property type="nucleotide sequence ID" value="NC_021487.1"/>
</dbReference>
<feature type="domain" description="Mandelate racemase/muconate lactonizing enzyme C-terminal" evidence="1">
    <location>
        <begin position="131"/>
        <end position="228"/>
    </location>
</feature>
<dbReference type="Proteomes" id="UP000014227">
    <property type="component" value="Chromosome I"/>
</dbReference>
<name>S0EWI8_CHTCT</name>
<sequence>MRLSGLKVKTVERIVVHVPFTPRCQVWNQREVWQWGISEIIRVTTNVRGLVGFGETLLHYTWGRVSEEAVQRVIGGNPVEFLGDDRLGAGLQMALYDVVGKALEVPVYRLLNLPKVRDWCPISWWNIDMSPEAFAEEAKEAVAYGYTSYKIKARPWWDIYAQVEAISRVTPPNFKLDLDWNQMLLTAGNAGPVLSQLDRYGRVAIYESPIFQRDVEGNRHLRSLTTRPIALHFGEPPFPTVARRGVCDGFVVSGGIASILRQAALADAFEMPFWLQMVGTGLTTALSLHLGAVLKRAVWPAVNCLNNYADDLLKRAIEIVGGYARVPEGSGLGVELDEEALMRYRMRPPYAIPRPRLLLQVVWPQGFAVWYRDMQQCWDDFLAGNQPVQERGVRMETFADDGSKEWADLFQRLQQGPIRTKEEAHSA</sequence>
<dbReference type="Gene3D" id="3.20.20.120">
    <property type="entry name" value="Enolase-like C-terminal domain"/>
    <property type="match status" value="1"/>
</dbReference>
<dbReference type="SUPFAM" id="SSF54826">
    <property type="entry name" value="Enolase N-terminal domain-like"/>
    <property type="match status" value="1"/>
</dbReference>
<dbReference type="EMBL" id="HF951689">
    <property type="protein sequence ID" value="CCW35774.1"/>
    <property type="molecule type" value="Genomic_DNA"/>
</dbReference>
<protein>
    <submittedName>
        <fullName evidence="2">L-alanine-DL-glutamate epimerase and related enzymes of enolase superfamily</fullName>
    </submittedName>
</protein>
<keyword evidence="3" id="KW-1185">Reference proteome</keyword>
<dbReference type="STRING" id="454171.CP488_02124"/>
<dbReference type="InterPro" id="IPR034593">
    <property type="entry name" value="DgoD-like"/>
</dbReference>
<dbReference type="InterPro" id="IPR029017">
    <property type="entry name" value="Enolase-like_N"/>
</dbReference>
<evidence type="ECO:0000313" key="3">
    <source>
        <dbReference type="Proteomes" id="UP000014227"/>
    </source>
</evidence>
<dbReference type="PATRIC" id="fig|1303518.3.peg.2024"/>
<dbReference type="KEGG" id="ccz:CCALI_01967"/>
<reference evidence="3" key="1">
    <citation type="submission" date="2013-03" db="EMBL/GenBank/DDBJ databases">
        <title>Genome sequence of Chthonomonas calidirosea, the first sequenced genome from the Armatimonadetes phylum (formally candidate division OP10).</title>
        <authorList>
            <person name="Lee K.C.Y."/>
            <person name="Morgan X.C."/>
            <person name="Dunfield P.F."/>
            <person name="Tamas I."/>
            <person name="Houghton K.M."/>
            <person name="Vyssotski M."/>
            <person name="Ryan J.L.J."/>
            <person name="Lagutin K."/>
            <person name="McDonald I.R."/>
            <person name="Stott M.B."/>
        </authorList>
    </citation>
    <scope>NUCLEOTIDE SEQUENCE [LARGE SCALE GENOMIC DNA]</scope>
    <source>
        <strain evidence="3">DSM 23976 / ICMP 18418 / T49</strain>
    </source>
</reference>
<dbReference type="HOGENOM" id="CLU_642059_0_0_0"/>
<dbReference type="AlphaFoldDB" id="S0EWI8"/>
<dbReference type="InterPro" id="IPR036849">
    <property type="entry name" value="Enolase-like_C_sf"/>
</dbReference>
<dbReference type="InParanoid" id="S0EWI8"/>
<dbReference type="Gene3D" id="3.30.390.10">
    <property type="entry name" value="Enolase-like, N-terminal domain"/>
    <property type="match status" value="1"/>
</dbReference>
<dbReference type="SMART" id="SM00922">
    <property type="entry name" value="MR_MLE"/>
    <property type="match status" value="1"/>
</dbReference>
<dbReference type="eggNOG" id="COG4948">
    <property type="taxonomic scope" value="Bacteria"/>
</dbReference>
<dbReference type="SUPFAM" id="SSF51604">
    <property type="entry name" value="Enolase C-terminal domain-like"/>
    <property type="match status" value="1"/>
</dbReference>
<evidence type="ECO:0000259" key="1">
    <source>
        <dbReference type="SMART" id="SM00922"/>
    </source>
</evidence>
<dbReference type="Pfam" id="PF13378">
    <property type="entry name" value="MR_MLE_C"/>
    <property type="match status" value="1"/>
</dbReference>
<dbReference type="InterPro" id="IPR029065">
    <property type="entry name" value="Enolase_C-like"/>
</dbReference>
<dbReference type="OrthoDB" id="9774531at2"/>
<proteinExistence type="predicted"/>
<accession>S0EWI8</accession>
<dbReference type="InterPro" id="IPR013342">
    <property type="entry name" value="Mandelate_racemase_C"/>
</dbReference>
<dbReference type="PANTHER" id="PTHR48080">
    <property type="entry name" value="D-GALACTONATE DEHYDRATASE-RELATED"/>
    <property type="match status" value="1"/>
</dbReference>
<evidence type="ECO:0000313" key="2">
    <source>
        <dbReference type="EMBL" id="CCW35774.1"/>
    </source>
</evidence>
<organism evidence="2 3">
    <name type="scientific">Chthonomonas calidirosea (strain DSM 23976 / ICMP 18418 / T49)</name>
    <dbReference type="NCBI Taxonomy" id="1303518"/>
    <lineage>
        <taxon>Bacteria</taxon>
        <taxon>Bacillati</taxon>
        <taxon>Armatimonadota</taxon>
        <taxon>Chthonomonadia</taxon>
        <taxon>Chthonomonadales</taxon>
        <taxon>Chthonomonadaceae</taxon>
        <taxon>Chthonomonas</taxon>
    </lineage>
</organism>